<gene>
    <name evidence="8" type="ORF">DYB25_011038</name>
    <name evidence="10" type="ORF">DYB26_008694</name>
    <name evidence="9" type="ORF">DYB30_009494</name>
</gene>
<keyword evidence="4" id="KW-0677">Repeat</keyword>
<dbReference type="PRINTS" id="PR00926">
    <property type="entry name" value="MITOCARRIER"/>
</dbReference>
<evidence type="ECO:0000256" key="7">
    <source>
        <dbReference type="RuleBase" id="RU000488"/>
    </source>
</evidence>
<keyword evidence="2 7" id="KW-0813">Transport</keyword>
<dbReference type="AlphaFoldDB" id="A0A397D910"/>
<keyword evidence="3 6" id="KW-0812">Transmembrane</keyword>
<dbReference type="InterPro" id="IPR023395">
    <property type="entry name" value="MCP_dom_sf"/>
</dbReference>
<accession>A0A397D910</accession>
<evidence type="ECO:0000313" key="13">
    <source>
        <dbReference type="Proteomes" id="UP000286510"/>
    </source>
</evidence>
<dbReference type="Gene3D" id="1.50.40.10">
    <property type="entry name" value="Mitochondrial carrier domain"/>
    <property type="match status" value="1"/>
</dbReference>
<evidence type="ECO:0008006" key="14">
    <source>
        <dbReference type="Google" id="ProtNLM"/>
    </source>
</evidence>
<proteinExistence type="inferred from homology"/>
<dbReference type="InterPro" id="IPR002067">
    <property type="entry name" value="MCP"/>
</dbReference>
<dbReference type="GO" id="GO:0016020">
    <property type="term" value="C:membrane"/>
    <property type="evidence" value="ECO:0007669"/>
    <property type="project" value="UniProtKB-SubCell"/>
</dbReference>
<dbReference type="Pfam" id="PF00153">
    <property type="entry name" value="Mito_carr"/>
    <property type="match status" value="3"/>
</dbReference>
<evidence type="ECO:0000313" key="12">
    <source>
        <dbReference type="Proteomes" id="UP000266643"/>
    </source>
</evidence>
<evidence type="ECO:0000256" key="5">
    <source>
        <dbReference type="ARBA" id="ARBA00023136"/>
    </source>
</evidence>
<evidence type="ECO:0000313" key="11">
    <source>
        <dbReference type="Proteomes" id="UP000266239"/>
    </source>
</evidence>
<dbReference type="EMBL" id="QUTF01015127">
    <property type="protein sequence ID" value="RHZ10432.1"/>
    <property type="molecule type" value="Genomic_DNA"/>
</dbReference>
<dbReference type="VEuPathDB" id="FungiDB:H257_05239"/>
<dbReference type="EMBL" id="QUTD01005990">
    <property type="protein sequence ID" value="RHY58224.1"/>
    <property type="molecule type" value="Genomic_DNA"/>
</dbReference>
<evidence type="ECO:0000256" key="1">
    <source>
        <dbReference type="ARBA" id="ARBA00004141"/>
    </source>
</evidence>
<dbReference type="Proteomes" id="UP000286510">
    <property type="component" value="Unassembled WGS sequence"/>
</dbReference>
<evidence type="ECO:0000313" key="10">
    <source>
        <dbReference type="EMBL" id="RHZ10432.1"/>
    </source>
</evidence>
<sequence>MTTSSSAPTSGQASVLAGIVAGCVTRTCTSPLDVLKILFQLDKSTQKRRGASSMVDTCRHIYGTNGFRGFWKGNFAGCCRLGPYAGVKFFVFESLVHGSPPEVLSTAHSQRAFCGACAGMMATVAAYPLEVVRTRIILQSLKPSESTGILQDLSTLVKAEGLRGLYRGLGPGLLGAIPFEGTQFACFESAKVYMTTHRWPAWRWHDDKQSLETLDYLVVGCLAGAIAQVVAYPFDTIKKRLQAQAFGEGGQRQKYRGMADCLVQVVGNEGVPALYRGTLPNLLRVAPHTAIMFTTYELTKNFLLSEEPAMLRKRYNELIHRYLE</sequence>
<dbReference type="Proteomes" id="UP000266239">
    <property type="component" value="Unassembled WGS sequence"/>
</dbReference>
<feature type="repeat" description="Solcar" evidence="6">
    <location>
        <begin position="9"/>
        <end position="98"/>
    </location>
</feature>
<organism evidence="9 12">
    <name type="scientific">Aphanomyces astaci</name>
    <name type="common">Crayfish plague agent</name>
    <dbReference type="NCBI Taxonomy" id="112090"/>
    <lineage>
        <taxon>Eukaryota</taxon>
        <taxon>Sar</taxon>
        <taxon>Stramenopiles</taxon>
        <taxon>Oomycota</taxon>
        <taxon>Saprolegniomycetes</taxon>
        <taxon>Saprolegniales</taxon>
        <taxon>Verrucalvaceae</taxon>
        <taxon>Aphanomyces</taxon>
    </lineage>
</organism>
<feature type="repeat" description="Solcar" evidence="6">
    <location>
        <begin position="211"/>
        <end position="302"/>
    </location>
</feature>
<dbReference type="GO" id="GO:0055085">
    <property type="term" value="P:transmembrane transport"/>
    <property type="evidence" value="ECO:0007669"/>
    <property type="project" value="InterPro"/>
</dbReference>
<keyword evidence="5 6" id="KW-0472">Membrane</keyword>
<dbReference type="SUPFAM" id="SSF103506">
    <property type="entry name" value="Mitochondrial carrier"/>
    <property type="match status" value="1"/>
</dbReference>
<name>A0A397D910_APHAT</name>
<dbReference type="PANTHER" id="PTHR24089">
    <property type="entry name" value="SOLUTE CARRIER FAMILY 25"/>
    <property type="match status" value="1"/>
</dbReference>
<dbReference type="InterPro" id="IPR018108">
    <property type="entry name" value="MCP_transmembrane"/>
</dbReference>
<comment type="similarity">
    <text evidence="7">Belongs to the mitochondrial carrier (TC 2.A.29) family.</text>
</comment>
<evidence type="ECO:0000256" key="3">
    <source>
        <dbReference type="ARBA" id="ARBA00022692"/>
    </source>
</evidence>
<reference evidence="11 12" key="1">
    <citation type="submission" date="2018-08" db="EMBL/GenBank/DDBJ databases">
        <title>Aphanomyces genome sequencing and annotation.</title>
        <authorList>
            <person name="Minardi D."/>
            <person name="Oidtmann B."/>
            <person name="Van Der Giezen M."/>
            <person name="Studholme D.J."/>
        </authorList>
    </citation>
    <scope>NUCLEOTIDE SEQUENCE [LARGE SCALE GENOMIC DNA]</scope>
    <source>
        <strain evidence="9 12">D2</strain>
        <strain evidence="10 13">FDL457</strain>
        <strain evidence="8 11">Yx</strain>
    </source>
</reference>
<dbReference type="EMBL" id="QUTA01003656">
    <property type="protein sequence ID" value="RHY22712.1"/>
    <property type="molecule type" value="Genomic_DNA"/>
</dbReference>
<evidence type="ECO:0000313" key="9">
    <source>
        <dbReference type="EMBL" id="RHY58224.1"/>
    </source>
</evidence>
<protein>
    <recommendedName>
        <fullName evidence="14">Mitochondrial carrier protein</fullName>
    </recommendedName>
</protein>
<feature type="repeat" description="Solcar" evidence="6">
    <location>
        <begin position="106"/>
        <end position="193"/>
    </location>
</feature>
<evidence type="ECO:0000256" key="6">
    <source>
        <dbReference type="PROSITE-ProRule" id="PRU00282"/>
    </source>
</evidence>
<dbReference type="Proteomes" id="UP000266643">
    <property type="component" value="Unassembled WGS sequence"/>
</dbReference>
<evidence type="ECO:0000313" key="8">
    <source>
        <dbReference type="EMBL" id="RHY22712.1"/>
    </source>
</evidence>
<comment type="caution">
    <text evidence="9">The sequence shown here is derived from an EMBL/GenBank/DDBJ whole genome shotgun (WGS) entry which is preliminary data.</text>
</comment>
<evidence type="ECO:0000256" key="2">
    <source>
        <dbReference type="ARBA" id="ARBA00022448"/>
    </source>
</evidence>
<comment type="subcellular location">
    <subcellularLocation>
        <location evidence="1">Membrane</location>
        <topology evidence="1">Multi-pass membrane protein</topology>
    </subcellularLocation>
</comment>
<evidence type="ECO:0000256" key="4">
    <source>
        <dbReference type="ARBA" id="ARBA00022737"/>
    </source>
</evidence>
<dbReference type="PROSITE" id="PS50920">
    <property type="entry name" value="SOLCAR"/>
    <property type="match status" value="3"/>
</dbReference>